<dbReference type="Pfam" id="PF04052">
    <property type="entry name" value="TolB_N"/>
    <property type="match status" value="1"/>
</dbReference>
<dbReference type="HOGENOM" id="CLU_047123_0_0_6"/>
<dbReference type="KEGG" id="bva:BVAF_340"/>
<dbReference type="RefSeq" id="WP_013516659.1">
    <property type="nucleotide sequence ID" value="NC_014909.2"/>
</dbReference>
<dbReference type="EMBL" id="CP002189">
    <property type="protein sequence ID" value="ADV33734.1"/>
    <property type="molecule type" value="Genomic_DNA"/>
</dbReference>
<dbReference type="AlphaFoldDB" id="E8Q6Y7"/>
<feature type="chain" id="PRO_5009011191" description="Tol-Pal system protein TolB" evidence="5">
    <location>
        <begin position="21"/>
        <end position="460"/>
    </location>
</feature>
<dbReference type="Gene3D" id="2.120.10.30">
    <property type="entry name" value="TolB, C-terminal domain"/>
    <property type="match status" value="1"/>
</dbReference>
<evidence type="ECO:0000256" key="3">
    <source>
        <dbReference type="ARBA" id="ARBA00022729"/>
    </source>
</evidence>
<protein>
    <recommendedName>
        <fullName evidence="5">Tol-Pal system protein TolB</fullName>
    </recommendedName>
</protein>
<evidence type="ECO:0000256" key="5">
    <source>
        <dbReference type="HAMAP-Rule" id="MF_00671"/>
    </source>
</evidence>
<dbReference type="PANTHER" id="PTHR36842">
    <property type="entry name" value="PROTEIN TOLB HOMOLOG"/>
    <property type="match status" value="1"/>
</dbReference>
<keyword evidence="5" id="KW-0131">Cell cycle</keyword>
<dbReference type="OrthoDB" id="9802240at2"/>
<dbReference type="SUPFAM" id="SSF69304">
    <property type="entry name" value="Tricorn protease N-terminal domain"/>
    <property type="match status" value="1"/>
</dbReference>
<evidence type="ECO:0000256" key="1">
    <source>
        <dbReference type="ARBA" id="ARBA00004418"/>
    </source>
</evidence>
<dbReference type="NCBIfam" id="TIGR02800">
    <property type="entry name" value="propeller_TolB"/>
    <property type="match status" value="1"/>
</dbReference>
<evidence type="ECO:0000313" key="7">
    <source>
        <dbReference type="EMBL" id="ADV33734.1"/>
    </source>
</evidence>
<accession>E8Q6Y7</accession>
<dbReference type="GO" id="GO:0017038">
    <property type="term" value="P:protein import"/>
    <property type="evidence" value="ECO:0007669"/>
    <property type="project" value="InterPro"/>
</dbReference>
<keyword evidence="5" id="KW-0132">Cell division</keyword>
<dbReference type="GO" id="GO:0042597">
    <property type="term" value="C:periplasmic space"/>
    <property type="evidence" value="ECO:0007669"/>
    <property type="project" value="UniProtKB-SubCell"/>
</dbReference>
<dbReference type="PANTHER" id="PTHR36842:SF1">
    <property type="entry name" value="PROTEIN TOLB"/>
    <property type="match status" value="1"/>
</dbReference>
<dbReference type="InterPro" id="IPR011042">
    <property type="entry name" value="6-blade_b-propeller_TolB-like"/>
</dbReference>
<name>E8Q6Y7_BLOVB</name>
<keyword evidence="4 5" id="KW-0574">Periplasm</keyword>
<gene>
    <name evidence="5 7" type="primary">tolB</name>
    <name evidence="7" type="ordered locus">BVAF_340</name>
</gene>
<comment type="subunit">
    <text evidence="5">The Tol-Pal system is composed of five core proteins: the inner membrane proteins TolA, TolQ and TolR, the periplasmic protein TolB and the outer membrane protein Pal. They form a network linking the inner and outer membranes and the peptidoglycan layer.</text>
</comment>
<dbReference type="SUPFAM" id="SSF52964">
    <property type="entry name" value="TolB, N-terminal domain"/>
    <property type="match status" value="1"/>
</dbReference>
<dbReference type="InterPro" id="IPR011659">
    <property type="entry name" value="WD40"/>
</dbReference>
<feature type="domain" description="TolB N-terminal" evidence="6">
    <location>
        <begin position="23"/>
        <end position="131"/>
    </location>
</feature>
<organism evidence="7 8">
    <name type="scientific">Blochmanniella vafra (strain BVAF)</name>
    <dbReference type="NCBI Taxonomy" id="859654"/>
    <lineage>
        <taxon>Bacteria</taxon>
        <taxon>Pseudomonadati</taxon>
        <taxon>Pseudomonadota</taxon>
        <taxon>Gammaproteobacteria</taxon>
        <taxon>Enterobacterales</taxon>
        <taxon>Enterobacteriaceae</taxon>
        <taxon>ant endosymbionts</taxon>
        <taxon>Candidatus Blochmanniella</taxon>
    </lineage>
</organism>
<evidence type="ECO:0000313" key="8">
    <source>
        <dbReference type="Proteomes" id="UP000007464"/>
    </source>
</evidence>
<evidence type="ECO:0000256" key="2">
    <source>
        <dbReference type="ARBA" id="ARBA00009820"/>
    </source>
</evidence>
<feature type="signal peptide" evidence="5">
    <location>
        <begin position="1"/>
        <end position="20"/>
    </location>
</feature>
<keyword evidence="3 5" id="KW-0732">Signal</keyword>
<dbReference type="STRING" id="859654.BVAF_340"/>
<evidence type="ECO:0000259" key="6">
    <source>
        <dbReference type="Pfam" id="PF04052"/>
    </source>
</evidence>
<dbReference type="InterPro" id="IPR014167">
    <property type="entry name" value="Tol-Pal_TolB"/>
</dbReference>
<dbReference type="Proteomes" id="UP000007464">
    <property type="component" value="Chromosome"/>
</dbReference>
<dbReference type="GO" id="GO:0051301">
    <property type="term" value="P:cell division"/>
    <property type="evidence" value="ECO:0007669"/>
    <property type="project" value="UniProtKB-UniRule"/>
</dbReference>
<comment type="subcellular location">
    <subcellularLocation>
        <location evidence="1 5">Periplasm</location>
    </subcellularLocation>
</comment>
<dbReference type="InterPro" id="IPR007195">
    <property type="entry name" value="TolB_N"/>
</dbReference>
<comment type="function">
    <text evidence="5">Part of the Tol-Pal system, which plays a role in outer membrane invagination during cell division and is important for maintaining outer membrane integrity. TolB occupies a key intermediary position in the Tol-Pal system because it communicates directly with both membrane-embedded components, Pal in the outer membrane and TolA in the inner membrane.</text>
</comment>
<sequence precursor="true">MYQKFFLLSILLSTSFSAISDMKIEITHGVNTAYPIAVVPFSTTYMKHNNILNNNNNIENIGSIIAADLRNSGKFNTLPISFLPHQPSKLSDIVPMFWKKLGINTIVLGSINIDCNDNYLITYQLIDTSSNPALIILENQYLIKKKYTRCAAHTISNEIFEKLTGIKGAFCTRIAYVSYIHNTKYPYELYVADYDGYNQISICRSAEPLMSPAWTPDGKKIAYVAFSSGHSELVVQTLGTGLINHIIKFPNHNGAPAFSPDGEKLAFSSSKTGSLNLYVMYLSSGKICQITSNRHNNTEPSWFPDNTNLAYTSDQGGIPQIYKININNIIDNQRISWLPGSNQKPNISSDGNFIIMVNRYKGQQNISKLDLLTEKEEILTKRSFLADTPSIAPNEIMIIYSSILKKSTSVSIIHDNDENNEKSVLELISVDGHFKANLKGASGSLRFPVWSSSSWTCPKK</sequence>
<dbReference type="HAMAP" id="MF_00671">
    <property type="entry name" value="TolB"/>
    <property type="match status" value="1"/>
</dbReference>
<proteinExistence type="inferred from homology"/>
<keyword evidence="8" id="KW-1185">Reference proteome</keyword>
<evidence type="ECO:0000256" key="4">
    <source>
        <dbReference type="ARBA" id="ARBA00022764"/>
    </source>
</evidence>
<dbReference type="Gene3D" id="3.40.50.10070">
    <property type="entry name" value="TolB, N-terminal domain"/>
    <property type="match status" value="1"/>
</dbReference>
<dbReference type="Pfam" id="PF07676">
    <property type="entry name" value="PD40"/>
    <property type="match status" value="3"/>
</dbReference>
<comment type="similarity">
    <text evidence="2 5">Belongs to the TolB family.</text>
</comment>
<reference evidence="7 8" key="1">
    <citation type="journal article" date="2010" name="BMC Genomics">
        <title>Unprecedented loss of ammonia assimilation capability in a urease-encoding bacterial mutualist.</title>
        <authorList>
            <person name="Williams L.E."/>
            <person name="Wernegreen J.J."/>
        </authorList>
    </citation>
    <scope>NUCLEOTIDE SEQUENCE [LARGE SCALE GENOMIC DNA]</scope>
    <source>
        <strain evidence="7 8">BVAF</strain>
    </source>
</reference>